<dbReference type="AlphaFoldDB" id="A0AAE6W2C0"/>
<dbReference type="Gene3D" id="3.40.50.150">
    <property type="entry name" value="Vaccinia Virus protein VP39"/>
    <property type="match status" value="1"/>
</dbReference>
<evidence type="ECO:0000313" key="1">
    <source>
        <dbReference type="EMBL" id="QHV63795.1"/>
    </source>
</evidence>
<dbReference type="SUPFAM" id="SSF53335">
    <property type="entry name" value="S-adenosyl-L-methionine-dependent methyltransferases"/>
    <property type="match status" value="1"/>
</dbReference>
<reference evidence="1" key="1">
    <citation type="submission" date="2018-05" db="EMBL/GenBank/DDBJ databases">
        <title>Complete genome sequnece of Akkermansia muciniphila EB-AMDK-40.</title>
        <authorList>
            <person name="Nam Y.-D."/>
            <person name="Chung W.-H."/>
            <person name="Park Y.S."/>
            <person name="Kang J."/>
        </authorList>
    </citation>
    <scope>NUCLEOTIDE SEQUENCE</scope>
    <source>
        <strain evidence="1">EB-AMDK-40</strain>
    </source>
</reference>
<sequence>MSPNPQTPSQIKSRKRVMDHGEVFTPDWLVNDMLNLVAHEAERIDSRFLEPACGEGAFLAPILLRKLATVRRQYGSSPADYEFRAVLALMSIYGVELLADNVRACRERLQTLWLAEYERRLKRPPSAECQKTVHFVLERNILNGNALSMKKVDASAHDTQEPILFSEWSAVGGALIKRRDFRQDELLRDQNARTSLEQAEGELPLEYVPKYPVREFPPMDYRKLPEAES</sequence>
<dbReference type="REBASE" id="375163">
    <property type="entry name" value="M1.Amu40ORF10635P"/>
</dbReference>
<accession>A0AAE6W2C0</accession>
<dbReference type="GO" id="GO:0004519">
    <property type="term" value="F:endonuclease activity"/>
    <property type="evidence" value="ECO:0007669"/>
    <property type="project" value="UniProtKB-KW"/>
</dbReference>
<dbReference type="Proteomes" id="UP000642553">
    <property type="component" value="Chromosome"/>
</dbReference>
<evidence type="ECO:0000313" key="2">
    <source>
        <dbReference type="Proteomes" id="UP000642553"/>
    </source>
</evidence>
<proteinExistence type="predicted"/>
<dbReference type="PRINTS" id="PR00507">
    <property type="entry name" value="N12N6MTFRASE"/>
</dbReference>
<organism evidence="1 2">
    <name type="scientific">Akkermansia massiliensis</name>
    <dbReference type="NCBI Taxonomy" id="2927224"/>
    <lineage>
        <taxon>Bacteria</taxon>
        <taxon>Pseudomonadati</taxon>
        <taxon>Verrucomicrobiota</taxon>
        <taxon>Verrucomicrobiia</taxon>
        <taxon>Verrucomicrobiales</taxon>
        <taxon>Akkermansiaceae</taxon>
        <taxon>Akkermansia</taxon>
    </lineage>
</organism>
<protein>
    <submittedName>
        <fullName evidence="1">Restriction endonuclease subunit M</fullName>
    </submittedName>
</protein>
<dbReference type="EMBL" id="CP029701">
    <property type="protein sequence ID" value="QHV63795.1"/>
    <property type="molecule type" value="Genomic_DNA"/>
</dbReference>
<keyword evidence="1" id="KW-0540">Nuclease</keyword>
<name>A0AAE6W2C0_9BACT</name>
<dbReference type="InterPro" id="IPR029063">
    <property type="entry name" value="SAM-dependent_MTases_sf"/>
</dbReference>
<keyword evidence="1" id="KW-0378">Hydrolase</keyword>
<keyword evidence="1" id="KW-0255">Endonuclease</keyword>
<gene>
    <name evidence="1" type="ORF">DMI76_10645</name>
</gene>